<dbReference type="Proteomes" id="UP000887566">
    <property type="component" value="Unplaced"/>
</dbReference>
<evidence type="ECO:0000256" key="2">
    <source>
        <dbReference type="ARBA" id="ARBA00022475"/>
    </source>
</evidence>
<evidence type="ECO:0000256" key="8">
    <source>
        <dbReference type="ARBA" id="ARBA00023224"/>
    </source>
</evidence>
<dbReference type="PRINTS" id="PR00237">
    <property type="entry name" value="GPCRRHODOPSN"/>
</dbReference>
<keyword evidence="4 9" id="KW-1133">Transmembrane helix</keyword>
<comment type="subcellular location">
    <subcellularLocation>
        <location evidence="1">Cell membrane</location>
        <topology evidence="1">Multi-pass membrane protein</topology>
    </subcellularLocation>
</comment>
<keyword evidence="2" id="KW-1003">Cell membrane</keyword>
<name>A0A914XTE4_9BILA</name>
<feature type="domain" description="G-protein coupled receptors family 1 profile" evidence="10">
    <location>
        <begin position="40"/>
        <end position="296"/>
    </location>
</feature>
<keyword evidence="6 9" id="KW-0472">Membrane</keyword>
<dbReference type="InterPro" id="IPR000276">
    <property type="entry name" value="GPCR_Rhodpsn"/>
</dbReference>
<feature type="transmembrane region" description="Helical" evidence="9">
    <location>
        <begin position="102"/>
        <end position="119"/>
    </location>
</feature>
<evidence type="ECO:0000313" key="12">
    <source>
        <dbReference type="WBParaSite" id="PSAMB.scaffold989size37585.g10134.t1"/>
    </source>
</evidence>
<feature type="transmembrane region" description="Helical" evidence="9">
    <location>
        <begin position="140"/>
        <end position="163"/>
    </location>
</feature>
<evidence type="ECO:0000256" key="7">
    <source>
        <dbReference type="ARBA" id="ARBA00023170"/>
    </source>
</evidence>
<evidence type="ECO:0000256" key="4">
    <source>
        <dbReference type="ARBA" id="ARBA00022989"/>
    </source>
</evidence>
<dbReference type="Gene3D" id="1.20.1070.10">
    <property type="entry name" value="Rhodopsin 7-helix transmembrane proteins"/>
    <property type="match status" value="1"/>
</dbReference>
<dbReference type="SUPFAM" id="SSF81321">
    <property type="entry name" value="Family A G protein-coupled receptor-like"/>
    <property type="match status" value="1"/>
</dbReference>
<sequence length="345" mass="38473">MRVAAGSVNDFANVTWPANANATLSLSLFFGVASFGGIPANLLVIYVSFRSSLVTGNYKYFLANLAICDLAACFANMFQFFYHLYHLLCEVPLDITKCHVQTAFPYTFGFCMVAALPLASINRYCVICRDLEAWFTKRKILLLCLTAYFPLLYPIIDFLFAPQAVYYTNLCTYTLFTPFNPEWIFFVLGIYVYPSLIFSNMGVYKKLSTHMSKTKKLLGTQTDINRSILKGLVIQASIPPICCLPILIVILTVAFSGVGLNPDALSAKVVVRFSETAVLTTMDLGFIFFNLNPMLDALVTLTVVNPYRIATKELFLKIMKKFGYESTTVDVVEVNPKSETANGPN</sequence>
<feature type="transmembrane region" description="Helical" evidence="9">
    <location>
        <begin position="183"/>
        <end position="203"/>
    </location>
</feature>
<dbReference type="InterPro" id="IPR017452">
    <property type="entry name" value="GPCR_Rhodpsn_7TM"/>
</dbReference>
<feature type="transmembrane region" description="Helical" evidence="9">
    <location>
        <begin position="232"/>
        <end position="255"/>
    </location>
</feature>
<organism evidence="11 12">
    <name type="scientific">Plectus sambesii</name>
    <dbReference type="NCBI Taxonomy" id="2011161"/>
    <lineage>
        <taxon>Eukaryota</taxon>
        <taxon>Metazoa</taxon>
        <taxon>Ecdysozoa</taxon>
        <taxon>Nematoda</taxon>
        <taxon>Chromadorea</taxon>
        <taxon>Plectida</taxon>
        <taxon>Plectina</taxon>
        <taxon>Plectoidea</taxon>
        <taxon>Plectidae</taxon>
        <taxon>Plectus</taxon>
    </lineage>
</organism>
<feature type="transmembrane region" description="Helical" evidence="9">
    <location>
        <begin position="26"/>
        <end position="49"/>
    </location>
</feature>
<reference evidence="12" key="1">
    <citation type="submission" date="2022-11" db="UniProtKB">
        <authorList>
            <consortium name="WormBaseParasite"/>
        </authorList>
    </citation>
    <scope>IDENTIFICATION</scope>
</reference>
<evidence type="ECO:0000259" key="10">
    <source>
        <dbReference type="PROSITE" id="PS50262"/>
    </source>
</evidence>
<dbReference type="AlphaFoldDB" id="A0A914XTE4"/>
<keyword evidence="11" id="KW-1185">Reference proteome</keyword>
<dbReference type="GO" id="GO:0005886">
    <property type="term" value="C:plasma membrane"/>
    <property type="evidence" value="ECO:0007669"/>
    <property type="project" value="UniProtKB-SubCell"/>
</dbReference>
<evidence type="ECO:0000256" key="3">
    <source>
        <dbReference type="ARBA" id="ARBA00022692"/>
    </source>
</evidence>
<evidence type="ECO:0000256" key="5">
    <source>
        <dbReference type="ARBA" id="ARBA00023040"/>
    </source>
</evidence>
<keyword evidence="5" id="KW-0297">G-protein coupled receptor</keyword>
<dbReference type="GO" id="GO:0004930">
    <property type="term" value="F:G protein-coupled receptor activity"/>
    <property type="evidence" value="ECO:0007669"/>
    <property type="project" value="UniProtKB-KW"/>
</dbReference>
<keyword evidence="7" id="KW-0675">Receptor</keyword>
<accession>A0A914XTE4</accession>
<evidence type="ECO:0000256" key="6">
    <source>
        <dbReference type="ARBA" id="ARBA00023136"/>
    </source>
</evidence>
<evidence type="ECO:0000256" key="9">
    <source>
        <dbReference type="SAM" id="Phobius"/>
    </source>
</evidence>
<keyword evidence="8" id="KW-0807">Transducer</keyword>
<feature type="transmembrane region" description="Helical" evidence="9">
    <location>
        <begin position="61"/>
        <end position="82"/>
    </location>
</feature>
<dbReference type="PANTHER" id="PTHR24228:SF59">
    <property type="entry name" value="NEUROPEPTIDE RECEPTOR 15"/>
    <property type="match status" value="1"/>
</dbReference>
<dbReference type="Pfam" id="PF00001">
    <property type="entry name" value="7tm_1"/>
    <property type="match status" value="1"/>
</dbReference>
<proteinExistence type="predicted"/>
<protein>
    <submittedName>
        <fullName evidence="12">G-protein coupled receptors family 1 profile domain-containing protein</fullName>
    </submittedName>
</protein>
<evidence type="ECO:0000313" key="11">
    <source>
        <dbReference type="Proteomes" id="UP000887566"/>
    </source>
</evidence>
<dbReference type="PANTHER" id="PTHR24228">
    <property type="entry name" value="B2 BRADYKININ RECEPTOR/ANGIOTENSIN II RECEPTOR"/>
    <property type="match status" value="1"/>
</dbReference>
<dbReference type="WBParaSite" id="PSAMB.scaffold989size37585.g10134.t1">
    <property type="protein sequence ID" value="PSAMB.scaffold989size37585.g10134.t1"/>
    <property type="gene ID" value="PSAMB.scaffold989size37585.g10134"/>
</dbReference>
<evidence type="ECO:0000256" key="1">
    <source>
        <dbReference type="ARBA" id="ARBA00004651"/>
    </source>
</evidence>
<keyword evidence="3 9" id="KW-0812">Transmembrane</keyword>
<dbReference type="PROSITE" id="PS50262">
    <property type="entry name" value="G_PROTEIN_RECEP_F1_2"/>
    <property type="match status" value="1"/>
</dbReference>
<dbReference type="CDD" id="cd00637">
    <property type="entry name" value="7tm_classA_rhodopsin-like"/>
    <property type="match status" value="1"/>
</dbReference>